<evidence type="ECO:0000256" key="7">
    <source>
        <dbReference type="ARBA" id="ARBA00023136"/>
    </source>
</evidence>
<reference evidence="9 10" key="1">
    <citation type="submission" date="2014-07" db="EMBL/GenBank/DDBJ databases">
        <authorList>
            <person name="Lee K."/>
            <person name="Lim J.Y."/>
            <person name="Hwang I."/>
        </authorList>
    </citation>
    <scope>NUCLEOTIDE SEQUENCE [LARGE SCALE GENOMIC DNA]</scope>
    <source>
        <strain evidence="9 10">KL28</strain>
    </source>
</reference>
<organism evidence="9 10">
    <name type="scientific">Pseudomonas alkylphenolica</name>
    <dbReference type="NCBI Taxonomy" id="237609"/>
    <lineage>
        <taxon>Bacteria</taxon>
        <taxon>Pseudomonadati</taxon>
        <taxon>Pseudomonadota</taxon>
        <taxon>Gammaproteobacteria</taxon>
        <taxon>Pseudomonadales</taxon>
        <taxon>Pseudomonadaceae</taxon>
        <taxon>Pseudomonas</taxon>
    </lineage>
</organism>
<evidence type="ECO:0000256" key="8">
    <source>
        <dbReference type="SAM" id="Phobius"/>
    </source>
</evidence>
<dbReference type="PANTHER" id="PTHR30047">
    <property type="entry name" value="HIGH-AFFINITY CHOLINE TRANSPORT PROTEIN-RELATED"/>
    <property type="match status" value="1"/>
</dbReference>
<dbReference type="OrthoDB" id="9775735at2"/>
<dbReference type="GO" id="GO:0005886">
    <property type="term" value="C:plasma membrane"/>
    <property type="evidence" value="ECO:0007669"/>
    <property type="project" value="UniProtKB-SubCell"/>
</dbReference>
<evidence type="ECO:0000256" key="5">
    <source>
        <dbReference type="ARBA" id="ARBA00022692"/>
    </source>
</evidence>
<accession>A0A077FL99</accession>
<evidence type="ECO:0000256" key="4">
    <source>
        <dbReference type="ARBA" id="ARBA00022475"/>
    </source>
</evidence>
<feature type="transmembrane region" description="Helical" evidence="8">
    <location>
        <begin position="358"/>
        <end position="377"/>
    </location>
</feature>
<proteinExistence type="inferred from homology"/>
<sequence>MSSASLTKTPTERVRVNRVVFITSALLILVLTALLIAVPEKAGEVLNVAQTWLTRSFGWYYMLVIGGYLVFVVVLAFSSFGKLKLGGKDDKPDFSYGAWAGMLFSSGIGISLLYFGASEPLDHYFNPPEGTSASAEAARQGLQLTFLHWGLHGWAIYALVGLAVGYFAYRHNQPLALRSALYPLMGERWVKGGAGHAVDIFGMFVTLLGLVTNLGIGSMQVASGLEYLFGMDHSKTNLLIVILVMATVATVAAVSGVENGIRRLSNLNIILFSGLLIFVLLAGDTLHLLNGFVQNIGDYLNGIVLKTFDLYVYESEAGKSERWLGLWTVFYWAWWISWGPFVGMFIARISKGRTVRELVAGVLLIPLGFTLAWLSIFGNTALDLVMNHGAVELGKTALEQPSMSIYQLLEFFPAAKIVIGVAVFVGFVLFLTPADSGAVMMANLSCKGGQVDEDAPHWMVVFWSVVITLVTIGLLFAGNFAAMQTMVVLAGLPFSVVLVLFMFGLYKAMKQDSQIEQEQAELAARGRRGFSERLSQLDLQPTQAMVQRFMDKQVSPALKEAAVQLRNLGVEVETRVGQSRSTMGLRVMMEEGNPFVYEVSLDGYLAAPSEAPVEGESEVRQRFYRAEVYLHNGSQEYDLMGFTPDQITRDVLDQFESHRQLLGRVYS</sequence>
<dbReference type="HOGENOM" id="CLU_010118_3_1_6"/>
<evidence type="ECO:0000256" key="3">
    <source>
        <dbReference type="ARBA" id="ARBA00022448"/>
    </source>
</evidence>
<keyword evidence="5 8" id="KW-0812">Transmembrane</keyword>
<feature type="transmembrane region" description="Helical" evidence="8">
    <location>
        <begin position="98"/>
        <end position="117"/>
    </location>
</feature>
<evidence type="ECO:0000256" key="1">
    <source>
        <dbReference type="ARBA" id="ARBA00004651"/>
    </source>
</evidence>
<feature type="transmembrane region" description="Helical" evidence="8">
    <location>
        <begin position="455"/>
        <end position="477"/>
    </location>
</feature>
<dbReference type="EMBL" id="CP009048">
    <property type="protein sequence ID" value="AIL64091.1"/>
    <property type="molecule type" value="Genomic_DNA"/>
</dbReference>
<keyword evidence="4" id="KW-1003">Cell membrane</keyword>
<dbReference type="NCBIfam" id="TIGR00842">
    <property type="entry name" value="bcct"/>
    <property type="match status" value="1"/>
</dbReference>
<evidence type="ECO:0000256" key="6">
    <source>
        <dbReference type="ARBA" id="ARBA00022989"/>
    </source>
</evidence>
<dbReference type="AlphaFoldDB" id="A0A077FL99"/>
<feature type="transmembrane region" description="Helical" evidence="8">
    <location>
        <begin position="20"/>
        <end position="38"/>
    </location>
</feature>
<feature type="transmembrane region" description="Helical" evidence="8">
    <location>
        <begin position="483"/>
        <end position="506"/>
    </location>
</feature>
<evidence type="ECO:0000256" key="2">
    <source>
        <dbReference type="ARBA" id="ARBA00005658"/>
    </source>
</evidence>
<feature type="transmembrane region" description="Helical" evidence="8">
    <location>
        <begin position="236"/>
        <end position="257"/>
    </location>
</feature>
<feature type="transmembrane region" description="Helical" evidence="8">
    <location>
        <begin position="151"/>
        <end position="169"/>
    </location>
</feature>
<dbReference type="PANTHER" id="PTHR30047:SF7">
    <property type="entry name" value="HIGH-AFFINITY CHOLINE TRANSPORT PROTEIN"/>
    <property type="match status" value="1"/>
</dbReference>
<feature type="transmembrane region" description="Helical" evidence="8">
    <location>
        <begin position="58"/>
        <end position="77"/>
    </location>
</feature>
<evidence type="ECO:0000313" key="9">
    <source>
        <dbReference type="EMBL" id="AIL64091.1"/>
    </source>
</evidence>
<dbReference type="RefSeq" id="WP_038615501.1">
    <property type="nucleotide sequence ID" value="NZ_CP009048.1"/>
</dbReference>
<protein>
    <submittedName>
        <fullName evidence="9">Choline/carnitine/betaine transporter</fullName>
    </submittedName>
</protein>
<keyword evidence="7 8" id="KW-0472">Membrane</keyword>
<evidence type="ECO:0000313" key="10">
    <source>
        <dbReference type="Proteomes" id="UP000028931"/>
    </source>
</evidence>
<dbReference type="Proteomes" id="UP000028931">
    <property type="component" value="Chromosome"/>
</dbReference>
<gene>
    <name evidence="9" type="ORF">PSAKL28_49510</name>
</gene>
<keyword evidence="3" id="KW-0813">Transport</keyword>
<keyword evidence="6 8" id="KW-1133">Transmembrane helix</keyword>
<dbReference type="InterPro" id="IPR000060">
    <property type="entry name" value="BCCT_transptr"/>
</dbReference>
<dbReference type="GO" id="GO:0022857">
    <property type="term" value="F:transmembrane transporter activity"/>
    <property type="evidence" value="ECO:0007669"/>
    <property type="project" value="InterPro"/>
</dbReference>
<feature type="transmembrane region" description="Helical" evidence="8">
    <location>
        <begin position="269"/>
        <end position="289"/>
    </location>
</feature>
<feature type="transmembrane region" description="Helical" evidence="8">
    <location>
        <begin position="411"/>
        <end position="434"/>
    </location>
</feature>
<comment type="similarity">
    <text evidence="2">Belongs to the BCCT transporter (TC 2.A.15) family.</text>
</comment>
<comment type="subcellular location">
    <subcellularLocation>
        <location evidence="1">Cell membrane</location>
        <topology evidence="1">Multi-pass membrane protein</topology>
    </subcellularLocation>
</comment>
<dbReference type="KEGG" id="palk:PSAKL28_49510"/>
<dbReference type="eggNOG" id="COG1292">
    <property type="taxonomic scope" value="Bacteria"/>
</dbReference>
<dbReference type="Pfam" id="PF02028">
    <property type="entry name" value="BCCT"/>
    <property type="match status" value="1"/>
</dbReference>
<name>A0A077FL99_9PSED</name>
<feature type="transmembrane region" description="Helical" evidence="8">
    <location>
        <begin position="324"/>
        <end position="346"/>
    </location>
</feature>
<feature type="transmembrane region" description="Helical" evidence="8">
    <location>
        <begin position="197"/>
        <end position="216"/>
    </location>
</feature>